<feature type="compositionally biased region" description="Low complexity" evidence="1">
    <location>
        <begin position="195"/>
        <end position="207"/>
    </location>
</feature>
<feature type="compositionally biased region" description="Basic and acidic residues" evidence="1">
    <location>
        <begin position="448"/>
        <end position="459"/>
    </location>
</feature>
<protein>
    <submittedName>
        <fullName evidence="2">Uncharacterized protein</fullName>
    </submittedName>
</protein>
<feature type="region of interest" description="Disordered" evidence="1">
    <location>
        <begin position="440"/>
        <end position="475"/>
    </location>
</feature>
<comment type="caution">
    <text evidence="2">The sequence shown here is derived from an EMBL/GenBank/DDBJ whole genome shotgun (WGS) entry which is preliminary data.</text>
</comment>
<dbReference type="Proteomes" id="UP000024635">
    <property type="component" value="Unassembled WGS sequence"/>
</dbReference>
<feature type="region of interest" description="Disordered" evidence="1">
    <location>
        <begin position="112"/>
        <end position="155"/>
    </location>
</feature>
<feature type="compositionally biased region" description="Pro residues" evidence="1">
    <location>
        <begin position="221"/>
        <end position="230"/>
    </location>
</feature>
<name>A0A016S508_9BILA</name>
<gene>
    <name evidence="2" type="primary">Acey_s0291.g1558</name>
    <name evidence="2" type="ORF">Y032_0291g1558</name>
</gene>
<feature type="compositionally biased region" description="Polar residues" evidence="1">
    <location>
        <begin position="67"/>
        <end position="92"/>
    </location>
</feature>
<feature type="compositionally biased region" description="Pro residues" evidence="1">
    <location>
        <begin position="138"/>
        <end position="147"/>
    </location>
</feature>
<reference evidence="3" key="1">
    <citation type="journal article" date="2015" name="Nat. Genet.">
        <title>The genome and transcriptome of the zoonotic hookworm Ancylostoma ceylanicum identify infection-specific gene families.</title>
        <authorList>
            <person name="Schwarz E.M."/>
            <person name="Hu Y."/>
            <person name="Antoshechkin I."/>
            <person name="Miller M.M."/>
            <person name="Sternberg P.W."/>
            <person name="Aroian R.V."/>
        </authorList>
    </citation>
    <scope>NUCLEOTIDE SEQUENCE</scope>
    <source>
        <strain evidence="3">HY135</strain>
    </source>
</reference>
<dbReference type="STRING" id="53326.A0A016S508"/>
<dbReference type="AlphaFoldDB" id="A0A016S508"/>
<feature type="region of interest" description="Disordered" evidence="1">
    <location>
        <begin position="194"/>
        <end position="235"/>
    </location>
</feature>
<feature type="region of interest" description="Disordered" evidence="1">
    <location>
        <begin position="60"/>
        <end position="96"/>
    </location>
</feature>
<dbReference type="OrthoDB" id="5810745at2759"/>
<proteinExistence type="predicted"/>
<evidence type="ECO:0000313" key="3">
    <source>
        <dbReference type="Proteomes" id="UP000024635"/>
    </source>
</evidence>
<sequence length="487" mass="54057">MFGSTATGEPPKDLDGILFLSCGPGTQVFAIPVRCSGEQPSAPEALVVRPKEPSLLRKTLSVPVRKSTAQSTTTCLEGHSSSAPATAPQERSSVAPMSALRAALRPKTALQAVLERPPQTVQNRPLLAGPSKPLETPTLPPSPPPISGFPKRSSSPQQQTIRVITVAQNPPSFEMPLFDSAKPGCSGNIVMFRPSSSTTDQSASSSTGLAPRLLLPKSEPVVPPPQPPRRFPGKREVSMFGKHDVLRYCIPGKSTCYVFCYMRSNQDVDIYKCNECKKRKKHTPIKVIGDEFVTDPCLAPHDCTPVEAIKDKVDRLTYKKFQEIRSDPHYAEFMSRQVWEDMLDSYDDKALGDPEEREEMRLAFCGTGFERRRRTIARNLHKIKMVTEGMSAISDEHLEEEDCQSEPTECVPSVSNEHLVDDDCSLEEVNLKPFEFLMYGEEEEDSQEKDSPSHAKRGLENTSEESEHSLSQLCNVKRFKHEDEVTA</sequence>
<accession>A0A016S508</accession>
<keyword evidence="3" id="KW-1185">Reference proteome</keyword>
<evidence type="ECO:0000313" key="2">
    <source>
        <dbReference type="EMBL" id="EYB85755.1"/>
    </source>
</evidence>
<organism evidence="2 3">
    <name type="scientific">Ancylostoma ceylanicum</name>
    <dbReference type="NCBI Taxonomy" id="53326"/>
    <lineage>
        <taxon>Eukaryota</taxon>
        <taxon>Metazoa</taxon>
        <taxon>Ecdysozoa</taxon>
        <taxon>Nematoda</taxon>
        <taxon>Chromadorea</taxon>
        <taxon>Rhabditida</taxon>
        <taxon>Rhabditina</taxon>
        <taxon>Rhabditomorpha</taxon>
        <taxon>Strongyloidea</taxon>
        <taxon>Ancylostomatidae</taxon>
        <taxon>Ancylostomatinae</taxon>
        <taxon>Ancylostoma</taxon>
    </lineage>
</organism>
<evidence type="ECO:0000256" key="1">
    <source>
        <dbReference type="SAM" id="MobiDB-lite"/>
    </source>
</evidence>
<dbReference type="EMBL" id="JARK01001627">
    <property type="protein sequence ID" value="EYB85755.1"/>
    <property type="molecule type" value="Genomic_DNA"/>
</dbReference>